<dbReference type="Gene3D" id="2.60.120.590">
    <property type="entry name" value="Alpha-ketoglutarate-dependent dioxygenase AlkB-like"/>
    <property type="match status" value="1"/>
</dbReference>
<keyword evidence="2" id="KW-1185">Reference proteome</keyword>
<sequence length="271" mass="31793">MFSRCCRYNAFAFSMQSINLFMLNLKMTHLNNYKLCRPLTLNFNTELVKSKTSSGSISSSVITKKDINITDTDNKLPCYLEGVFTEIVANSMVVYEDFLNEEEEKNIIDEIEPYMKKLRYEYDHWDDAIHGYRETEKLKWNQKNEVTLQRVKQMAFPTNEPLLKHVHVLDLAEDGYIKPHIDSIRFCGDTIAGLCLLSDAVMKLVEEDHIENWVNVLLKRRSLYVMKNVARYKYTHEVLRKKESVFKGKVIHRHRRISVILRNEPSGESTT</sequence>
<dbReference type="RefSeq" id="XP_013787528.1">
    <property type="nucleotide sequence ID" value="XM_013932074.2"/>
</dbReference>
<proteinExistence type="predicted"/>
<dbReference type="InterPro" id="IPR032870">
    <property type="entry name" value="ALKBH7-like"/>
</dbReference>
<dbReference type="PANTHER" id="PTHR21052">
    <property type="entry name" value="SPERMATOGENESIS ASSOCIATED 11-RELATED"/>
    <property type="match status" value="1"/>
</dbReference>
<comment type="cofactor">
    <cofactor evidence="1">
        <name>Fe(2+)</name>
        <dbReference type="ChEBI" id="CHEBI:29033"/>
    </cofactor>
</comment>
<dbReference type="SUPFAM" id="SSF51197">
    <property type="entry name" value="Clavaminate synthase-like"/>
    <property type="match status" value="1"/>
</dbReference>
<dbReference type="GeneID" id="106471472"/>
<organism evidence="2 3">
    <name type="scientific">Limulus polyphemus</name>
    <name type="common">Atlantic horseshoe crab</name>
    <dbReference type="NCBI Taxonomy" id="6850"/>
    <lineage>
        <taxon>Eukaryota</taxon>
        <taxon>Metazoa</taxon>
        <taxon>Ecdysozoa</taxon>
        <taxon>Arthropoda</taxon>
        <taxon>Chelicerata</taxon>
        <taxon>Merostomata</taxon>
        <taxon>Xiphosura</taxon>
        <taxon>Limulidae</taxon>
        <taxon>Limulus</taxon>
    </lineage>
</organism>
<gene>
    <name evidence="3" type="primary">LOC106471472</name>
</gene>
<evidence type="ECO:0000256" key="1">
    <source>
        <dbReference type="ARBA" id="ARBA00001954"/>
    </source>
</evidence>
<evidence type="ECO:0000313" key="3">
    <source>
        <dbReference type="RefSeq" id="XP_013787528.1"/>
    </source>
</evidence>
<dbReference type="Proteomes" id="UP000694941">
    <property type="component" value="Unplaced"/>
</dbReference>
<reference evidence="3" key="1">
    <citation type="submission" date="2025-08" db="UniProtKB">
        <authorList>
            <consortium name="RefSeq"/>
        </authorList>
    </citation>
    <scope>IDENTIFICATION</scope>
    <source>
        <tissue evidence="3">Muscle</tissue>
    </source>
</reference>
<protein>
    <submittedName>
        <fullName evidence="3">Alpha-ketoglutarate-dependent dioxygenase alkB homolog 7, mitochondrial-like</fullName>
    </submittedName>
</protein>
<dbReference type="PANTHER" id="PTHR21052:SF0">
    <property type="entry name" value="ALPHA-KETOGLUTARATE-DEPENDENT DIOXYGENASE ALKB HOMOLOG 7, MITOCHONDRIAL"/>
    <property type="match status" value="1"/>
</dbReference>
<dbReference type="InterPro" id="IPR037151">
    <property type="entry name" value="AlkB-like_sf"/>
</dbReference>
<name>A0ABM1BS00_LIMPO</name>
<accession>A0ABM1BS00</accession>
<evidence type="ECO:0000313" key="2">
    <source>
        <dbReference type="Proteomes" id="UP000694941"/>
    </source>
</evidence>